<sequence length="189" mass="20551">MPILVSGSRVTLVSSPGIEYAVTVRNINNVIFRAFPCQTVRGPGCHPNQLTNFKFAAAQTLTATSAEDVSNIQDLKHGKLQLEWWQSEEAPRKARPAAAVVATSGFSAGTGAQPPRLPEGKKFFMAPSLSTSGGAMGEVMNLVQGDKLELRVVVRGRVMRRDEFAVCDLTQQDSTPAWQIKKKPRLSLD</sequence>
<dbReference type="AlphaFoldDB" id="A0A699ZCZ8"/>
<comment type="caution">
    <text evidence="1">The sequence shown here is derived from an EMBL/GenBank/DDBJ whole genome shotgun (WGS) entry which is preliminary data.</text>
</comment>
<name>A0A699ZCZ8_HAELA</name>
<accession>A0A699ZCZ8</accession>
<protein>
    <submittedName>
        <fullName evidence="1">Uncharacterized protein</fullName>
    </submittedName>
</protein>
<dbReference type="Proteomes" id="UP000485058">
    <property type="component" value="Unassembled WGS sequence"/>
</dbReference>
<evidence type="ECO:0000313" key="1">
    <source>
        <dbReference type="EMBL" id="GFH17159.1"/>
    </source>
</evidence>
<organism evidence="1 2">
    <name type="scientific">Haematococcus lacustris</name>
    <name type="common">Green alga</name>
    <name type="synonym">Haematococcus pluvialis</name>
    <dbReference type="NCBI Taxonomy" id="44745"/>
    <lineage>
        <taxon>Eukaryota</taxon>
        <taxon>Viridiplantae</taxon>
        <taxon>Chlorophyta</taxon>
        <taxon>core chlorophytes</taxon>
        <taxon>Chlorophyceae</taxon>
        <taxon>CS clade</taxon>
        <taxon>Chlamydomonadales</taxon>
        <taxon>Haematococcaceae</taxon>
        <taxon>Haematococcus</taxon>
    </lineage>
</organism>
<proteinExistence type="predicted"/>
<gene>
    <name evidence="1" type="ORF">HaLaN_13725</name>
</gene>
<keyword evidence="2" id="KW-1185">Reference proteome</keyword>
<dbReference type="EMBL" id="BLLF01001105">
    <property type="protein sequence ID" value="GFH17159.1"/>
    <property type="molecule type" value="Genomic_DNA"/>
</dbReference>
<evidence type="ECO:0000313" key="2">
    <source>
        <dbReference type="Proteomes" id="UP000485058"/>
    </source>
</evidence>
<reference evidence="1 2" key="1">
    <citation type="submission" date="2020-02" db="EMBL/GenBank/DDBJ databases">
        <title>Draft genome sequence of Haematococcus lacustris strain NIES-144.</title>
        <authorList>
            <person name="Morimoto D."/>
            <person name="Nakagawa S."/>
            <person name="Yoshida T."/>
            <person name="Sawayama S."/>
        </authorList>
    </citation>
    <scope>NUCLEOTIDE SEQUENCE [LARGE SCALE GENOMIC DNA]</scope>
    <source>
        <strain evidence="1 2">NIES-144</strain>
    </source>
</reference>